<proteinExistence type="predicted"/>
<reference evidence="1 2" key="1">
    <citation type="submission" date="2024-01" db="EMBL/GenBank/DDBJ databases">
        <title>The genomes of 5 underutilized Papilionoideae crops provide insights into root nodulation and disease resistanc.</title>
        <authorList>
            <person name="Jiang F."/>
        </authorList>
    </citation>
    <scope>NUCLEOTIDE SEQUENCE [LARGE SCALE GENOMIC DNA]</scope>
    <source>
        <strain evidence="1">JINMINGXINNONG_FW02</strain>
        <tissue evidence="1">Leaves</tissue>
    </source>
</reference>
<organism evidence="1 2">
    <name type="scientific">Phaseolus coccineus</name>
    <name type="common">Scarlet runner bean</name>
    <name type="synonym">Phaseolus multiflorus</name>
    <dbReference type="NCBI Taxonomy" id="3886"/>
    <lineage>
        <taxon>Eukaryota</taxon>
        <taxon>Viridiplantae</taxon>
        <taxon>Streptophyta</taxon>
        <taxon>Embryophyta</taxon>
        <taxon>Tracheophyta</taxon>
        <taxon>Spermatophyta</taxon>
        <taxon>Magnoliopsida</taxon>
        <taxon>eudicotyledons</taxon>
        <taxon>Gunneridae</taxon>
        <taxon>Pentapetalae</taxon>
        <taxon>rosids</taxon>
        <taxon>fabids</taxon>
        <taxon>Fabales</taxon>
        <taxon>Fabaceae</taxon>
        <taxon>Papilionoideae</taxon>
        <taxon>50 kb inversion clade</taxon>
        <taxon>NPAAA clade</taxon>
        <taxon>indigoferoid/millettioid clade</taxon>
        <taxon>Phaseoleae</taxon>
        <taxon>Phaseolus</taxon>
    </lineage>
</organism>
<evidence type="ECO:0000313" key="2">
    <source>
        <dbReference type="Proteomes" id="UP001374584"/>
    </source>
</evidence>
<sequence>MTSPLQQRFQKIGAGAERLLHFQKTRQGEVERALTTIISQWSCKGGINMEEDSRVEAGVFPKTKCKSLYKAYLPRKSYNIGWSLKI</sequence>
<evidence type="ECO:0000313" key="1">
    <source>
        <dbReference type="EMBL" id="KAK7348272.1"/>
    </source>
</evidence>
<dbReference type="Proteomes" id="UP001374584">
    <property type="component" value="Unassembled WGS sequence"/>
</dbReference>
<dbReference type="EMBL" id="JAYMYR010000008">
    <property type="protein sequence ID" value="KAK7348272.1"/>
    <property type="molecule type" value="Genomic_DNA"/>
</dbReference>
<protein>
    <submittedName>
        <fullName evidence="1">Uncharacterized protein</fullName>
    </submittedName>
</protein>
<name>A0AAN9QUE5_PHACN</name>
<gene>
    <name evidence="1" type="ORF">VNO80_22823</name>
</gene>
<dbReference type="AlphaFoldDB" id="A0AAN9QUE5"/>
<comment type="caution">
    <text evidence="1">The sequence shown here is derived from an EMBL/GenBank/DDBJ whole genome shotgun (WGS) entry which is preliminary data.</text>
</comment>
<accession>A0AAN9QUE5</accession>
<keyword evidence="2" id="KW-1185">Reference proteome</keyword>